<reference evidence="1" key="1">
    <citation type="submission" date="2023-04" db="EMBL/GenBank/DDBJ databases">
        <title>Phytophthora fragariaefolia NBRC 109709.</title>
        <authorList>
            <person name="Ichikawa N."/>
            <person name="Sato H."/>
            <person name="Tonouchi N."/>
        </authorList>
    </citation>
    <scope>NUCLEOTIDE SEQUENCE</scope>
    <source>
        <strain evidence="1">NBRC 109709</strain>
    </source>
</reference>
<dbReference type="OrthoDB" id="115683at2759"/>
<sequence>MVLSGKLECPALVFYDKMQPMWMADSGTVTHILDRMLGFYSTKTPVTKATELMSEPVDKTWTEYFQYLVYVAEKSGYSDGVRVSVRV</sequence>
<keyword evidence="2" id="KW-1185">Reference proteome</keyword>
<dbReference type="Proteomes" id="UP001165121">
    <property type="component" value="Unassembled WGS sequence"/>
</dbReference>
<dbReference type="EMBL" id="BSXT01002330">
    <property type="protein sequence ID" value="GMF48392.1"/>
    <property type="molecule type" value="Genomic_DNA"/>
</dbReference>
<gene>
    <name evidence="1" type="ORF">Pfra01_001868200</name>
</gene>
<evidence type="ECO:0000313" key="1">
    <source>
        <dbReference type="EMBL" id="GMF48392.1"/>
    </source>
</evidence>
<accession>A0A9W7CZ45</accession>
<dbReference type="AlphaFoldDB" id="A0A9W7CZ45"/>
<name>A0A9W7CZ45_9STRA</name>
<protein>
    <submittedName>
        <fullName evidence="1">Unnamed protein product</fullName>
    </submittedName>
</protein>
<evidence type="ECO:0000313" key="2">
    <source>
        <dbReference type="Proteomes" id="UP001165121"/>
    </source>
</evidence>
<organism evidence="1 2">
    <name type="scientific">Phytophthora fragariaefolia</name>
    <dbReference type="NCBI Taxonomy" id="1490495"/>
    <lineage>
        <taxon>Eukaryota</taxon>
        <taxon>Sar</taxon>
        <taxon>Stramenopiles</taxon>
        <taxon>Oomycota</taxon>
        <taxon>Peronosporomycetes</taxon>
        <taxon>Peronosporales</taxon>
        <taxon>Peronosporaceae</taxon>
        <taxon>Phytophthora</taxon>
    </lineage>
</organism>
<proteinExistence type="predicted"/>
<comment type="caution">
    <text evidence="1">The sequence shown here is derived from an EMBL/GenBank/DDBJ whole genome shotgun (WGS) entry which is preliminary data.</text>
</comment>